<feature type="chain" id="PRO_5020640761" description="Ferritin-like domain-containing protein" evidence="2">
    <location>
        <begin position="21"/>
        <end position="395"/>
    </location>
</feature>
<dbReference type="AlphaFoldDB" id="A0A4S4N6F1"/>
<dbReference type="CDD" id="cd00657">
    <property type="entry name" value="Ferritin_like"/>
    <property type="match status" value="1"/>
</dbReference>
<evidence type="ECO:0000313" key="4">
    <source>
        <dbReference type="Proteomes" id="UP000308730"/>
    </source>
</evidence>
<organism evidence="3 4">
    <name type="scientific">Antrodiella citrinella</name>
    <dbReference type="NCBI Taxonomy" id="2447956"/>
    <lineage>
        <taxon>Eukaryota</taxon>
        <taxon>Fungi</taxon>
        <taxon>Dikarya</taxon>
        <taxon>Basidiomycota</taxon>
        <taxon>Agaricomycotina</taxon>
        <taxon>Agaricomycetes</taxon>
        <taxon>Polyporales</taxon>
        <taxon>Steccherinaceae</taxon>
        <taxon>Antrodiella</taxon>
    </lineage>
</organism>
<proteinExistence type="predicted"/>
<feature type="region of interest" description="Disordered" evidence="1">
    <location>
        <begin position="307"/>
        <end position="395"/>
    </location>
</feature>
<evidence type="ECO:0000313" key="3">
    <source>
        <dbReference type="EMBL" id="THH33797.1"/>
    </source>
</evidence>
<evidence type="ECO:0008006" key="5">
    <source>
        <dbReference type="Google" id="ProtNLM"/>
    </source>
</evidence>
<sequence>MRFATSASIVALAASSFVNAAPIRRAAAPQDLLVLTFAHVLEQFETQFYTQALAKFQVSDFTSAGFADANVPIQQFTSIQSDESTHTDILASTITSQGGTPLTNCTFNFDSALVDVPTMAATARIVENLGVSAYLGAASLLSDPVLLTAAASILTVEARHQTVLNILSQGSAIPQAFDIPFTPSQVLAVASSFISGCDLGIPANPTLSITNTGSVGPGTSLTFSSAAINGSTDGLSCQMLVGGAPFAIVLPLDQCVVPNGINGPVAIFVTSDPQPLLNNVRDQATNNLVAGPTIAFIDTSPEDIAELARGASPSGSPTPTTASSTTTETLTPAEASAVLSSAGVPQPSATDASASVAVPPPSATGSSDAGSSDESATPTSGAVVVDGFTSVPASA</sequence>
<name>A0A4S4N6F1_9APHY</name>
<dbReference type="OrthoDB" id="1001765at2759"/>
<keyword evidence="2" id="KW-0732">Signal</keyword>
<dbReference type="EMBL" id="SGPM01000003">
    <property type="protein sequence ID" value="THH33797.1"/>
    <property type="molecule type" value="Genomic_DNA"/>
</dbReference>
<dbReference type="Proteomes" id="UP000308730">
    <property type="component" value="Unassembled WGS sequence"/>
</dbReference>
<feature type="signal peptide" evidence="2">
    <location>
        <begin position="1"/>
        <end position="20"/>
    </location>
</feature>
<evidence type="ECO:0000256" key="1">
    <source>
        <dbReference type="SAM" id="MobiDB-lite"/>
    </source>
</evidence>
<protein>
    <recommendedName>
        <fullName evidence="5">Ferritin-like domain-containing protein</fullName>
    </recommendedName>
</protein>
<keyword evidence="4" id="KW-1185">Reference proteome</keyword>
<dbReference type="SUPFAM" id="SSF47240">
    <property type="entry name" value="Ferritin-like"/>
    <property type="match status" value="1"/>
</dbReference>
<feature type="compositionally biased region" description="Low complexity" evidence="1">
    <location>
        <begin position="347"/>
        <end position="377"/>
    </location>
</feature>
<dbReference type="Pfam" id="PF13668">
    <property type="entry name" value="Ferritin_2"/>
    <property type="match status" value="1"/>
</dbReference>
<gene>
    <name evidence="3" type="ORF">EUX98_g463</name>
</gene>
<reference evidence="3 4" key="1">
    <citation type="submission" date="2019-02" db="EMBL/GenBank/DDBJ databases">
        <title>Genome sequencing of the rare red list fungi Antrodiella citrinella (Flaviporus citrinellus).</title>
        <authorList>
            <person name="Buettner E."/>
            <person name="Kellner H."/>
        </authorList>
    </citation>
    <scope>NUCLEOTIDE SEQUENCE [LARGE SCALE GENOMIC DNA]</scope>
    <source>
        <strain evidence="3 4">DSM 108506</strain>
    </source>
</reference>
<dbReference type="InterPro" id="IPR009078">
    <property type="entry name" value="Ferritin-like_SF"/>
</dbReference>
<evidence type="ECO:0000256" key="2">
    <source>
        <dbReference type="SAM" id="SignalP"/>
    </source>
</evidence>
<comment type="caution">
    <text evidence="3">The sequence shown here is derived from an EMBL/GenBank/DDBJ whole genome shotgun (WGS) entry which is preliminary data.</text>
</comment>
<accession>A0A4S4N6F1</accession>
<feature type="compositionally biased region" description="Low complexity" evidence="1">
    <location>
        <begin position="310"/>
        <end position="337"/>
    </location>
</feature>